<feature type="compositionally biased region" description="Acidic residues" evidence="1">
    <location>
        <begin position="70"/>
        <end position="79"/>
    </location>
</feature>
<name>A0A0C9Y5B6_9AGAM</name>
<proteinExistence type="predicted"/>
<feature type="region of interest" description="Disordered" evidence="1">
    <location>
        <begin position="1"/>
        <end position="23"/>
    </location>
</feature>
<dbReference type="OrthoDB" id="10643283at2759"/>
<evidence type="ECO:0000313" key="2">
    <source>
        <dbReference type="EMBL" id="KIK19900.1"/>
    </source>
</evidence>
<organism evidence="2 3">
    <name type="scientific">Pisolithus microcarpus 441</name>
    <dbReference type="NCBI Taxonomy" id="765257"/>
    <lineage>
        <taxon>Eukaryota</taxon>
        <taxon>Fungi</taxon>
        <taxon>Dikarya</taxon>
        <taxon>Basidiomycota</taxon>
        <taxon>Agaricomycotina</taxon>
        <taxon>Agaricomycetes</taxon>
        <taxon>Agaricomycetidae</taxon>
        <taxon>Boletales</taxon>
        <taxon>Sclerodermatineae</taxon>
        <taxon>Pisolithaceae</taxon>
        <taxon>Pisolithus</taxon>
    </lineage>
</organism>
<dbReference type="HOGENOM" id="CLU_1200255_0_0_1"/>
<gene>
    <name evidence="2" type="ORF">PISMIDRAFT_24305</name>
</gene>
<dbReference type="Proteomes" id="UP000054018">
    <property type="component" value="Unassembled WGS sequence"/>
</dbReference>
<reference evidence="3" key="2">
    <citation type="submission" date="2015-01" db="EMBL/GenBank/DDBJ databases">
        <title>Evolutionary Origins and Diversification of the Mycorrhizal Mutualists.</title>
        <authorList>
            <consortium name="DOE Joint Genome Institute"/>
            <consortium name="Mycorrhizal Genomics Consortium"/>
            <person name="Kohler A."/>
            <person name="Kuo A."/>
            <person name="Nagy L.G."/>
            <person name="Floudas D."/>
            <person name="Copeland A."/>
            <person name="Barry K.W."/>
            <person name="Cichocki N."/>
            <person name="Veneault-Fourrey C."/>
            <person name="LaButti K."/>
            <person name="Lindquist E.A."/>
            <person name="Lipzen A."/>
            <person name="Lundell T."/>
            <person name="Morin E."/>
            <person name="Murat C."/>
            <person name="Riley R."/>
            <person name="Ohm R."/>
            <person name="Sun H."/>
            <person name="Tunlid A."/>
            <person name="Henrissat B."/>
            <person name="Grigoriev I.V."/>
            <person name="Hibbett D.S."/>
            <person name="Martin F."/>
        </authorList>
    </citation>
    <scope>NUCLEOTIDE SEQUENCE [LARGE SCALE GENOMIC DNA]</scope>
    <source>
        <strain evidence="3">441</strain>
    </source>
</reference>
<accession>A0A0C9Y5B6</accession>
<feature type="region of interest" description="Disordered" evidence="1">
    <location>
        <begin position="52"/>
        <end position="135"/>
    </location>
</feature>
<protein>
    <submittedName>
        <fullName evidence="2">Uncharacterized protein</fullName>
    </submittedName>
</protein>
<evidence type="ECO:0000256" key="1">
    <source>
        <dbReference type="SAM" id="MobiDB-lite"/>
    </source>
</evidence>
<dbReference type="EMBL" id="KN833775">
    <property type="protein sequence ID" value="KIK19900.1"/>
    <property type="molecule type" value="Genomic_DNA"/>
</dbReference>
<sequence length="231" mass="25742">MPSMSIHYPRDYTPVSDSEAPRLIDWMTVPNEEEEEQQCQELEEWWQLAEEDARKQWEVEAAEREKAADQEGDMDEDSQEGDKGDKGLTSKKTCHVPSTGKGCQLPGSQVQDKQKDNQASPHGGDKWKWPKNATTDDDDDIEIVSSLIAQAGTSAAPELVAQVLNQHLSDITMFLHDLVGKVNNFTNSTGKSKACEVARMGNDNWVTIATNNYAMCMLTGNQANWSPLKRA</sequence>
<dbReference type="AlphaFoldDB" id="A0A0C9Y5B6"/>
<reference evidence="2 3" key="1">
    <citation type="submission" date="2014-04" db="EMBL/GenBank/DDBJ databases">
        <authorList>
            <consortium name="DOE Joint Genome Institute"/>
            <person name="Kuo A."/>
            <person name="Kohler A."/>
            <person name="Costa M.D."/>
            <person name="Nagy L.G."/>
            <person name="Floudas D."/>
            <person name="Copeland A."/>
            <person name="Barry K.W."/>
            <person name="Cichocki N."/>
            <person name="Veneault-Fourrey C."/>
            <person name="LaButti K."/>
            <person name="Lindquist E.A."/>
            <person name="Lipzen A."/>
            <person name="Lundell T."/>
            <person name="Morin E."/>
            <person name="Murat C."/>
            <person name="Sun H."/>
            <person name="Tunlid A."/>
            <person name="Henrissat B."/>
            <person name="Grigoriev I.V."/>
            <person name="Hibbett D.S."/>
            <person name="Martin F."/>
            <person name="Nordberg H.P."/>
            <person name="Cantor M.N."/>
            <person name="Hua S.X."/>
        </authorList>
    </citation>
    <scope>NUCLEOTIDE SEQUENCE [LARGE SCALE GENOMIC DNA]</scope>
    <source>
        <strain evidence="2 3">441</strain>
    </source>
</reference>
<feature type="compositionally biased region" description="Basic and acidic residues" evidence="1">
    <location>
        <begin position="52"/>
        <end position="69"/>
    </location>
</feature>
<evidence type="ECO:0000313" key="3">
    <source>
        <dbReference type="Proteomes" id="UP000054018"/>
    </source>
</evidence>
<keyword evidence="3" id="KW-1185">Reference proteome</keyword>